<sequence>MNVNQHTNLKGELITSTAQAEESGNKNMLNWSAYLGQRYDNTNVEYLHLGGSYPSIEIDKQSRTLFKKVKTLYHGIKGDFVYEGLPLLRNLGYGMIGDNPNAKPNRGNLSVFDAHSEANQNINNLKYVYYPGDEKSRQAMHKVKEILMNMYPDSKGVRVFNEVNPNSEGE</sequence>
<protein>
    <submittedName>
        <fullName evidence="1">Uncharacterized protein</fullName>
    </submittedName>
</protein>
<name>A0A077DII2_9BURK</name>
<accession>A0A077DII2</accession>
<dbReference type="HOGENOM" id="CLU_1567624_0_0_4"/>
<dbReference type="EMBL" id="CP009238">
    <property type="protein sequence ID" value="AIL33277.1"/>
    <property type="molecule type" value="Genomic_DNA"/>
</dbReference>
<dbReference type="eggNOG" id="COG3210">
    <property type="taxonomic scope" value="Bacteria"/>
</dbReference>
<dbReference type="Proteomes" id="UP000028945">
    <property type="component" value="Chromosome"/>
</dbReference>
<reference evidence="1 2" key="1">
    <citation type="journal article" date="2014" name="BMC Genomics">
        <title>A genomic perspective on a new bacterial genus and species from the Alcaligenaceae family, Basilea psittacipulmonis.</title>
        <authorList>
            <person name="Whiteson K.L."/>
            <person name="Hernandez D."/>
            <person name="Lazarevic V."/>
            <person name="Gaia N."/>
            <person name="Farinelli L."/>
            <person name="Francois P."/>
            <person name="Pilo P."/>
            <person name="Frey J."/>
            <person name="Schrenzel J."/>
        </authorList>
    </citation>
    <scope>NUCLEOTIDE SEQUENCE [LARGE SCALE GENOMIC DNA]</scope>
    <source>
        <strain evidence="1 2">DSM 24701</strain>
    </source>
</reference>
<dbReference type="RefSeq" id="WP_038501150.1">
    <property type="nucleotide sequence ID" value="NZ_CP009238.1"/>
</dbReference>
<evidence type="ECO:0000313" key="1">
    <source>
        <dbReference type="EMBL" id="AIL33277.1"/>
    </source>
</evidence>
<keyword evidence="2" id="KW-1185">Reference proteome</keyword>
<dbReference type="STRING" id="1072685.IX83_08190"/>
<dbReference type="AlphaFoldDB" id="A0A077DII2"/>
<proteinExistence type="predicted"/>
<evidence type="ECO:0000313" key="2">
    <source>
        <dbReference type="Proteomes" id="UP000028945"/>
    </source>
</evidence>
<organism evidence="1 2">
    <name type="scientific">Basilea psittacipulmonis DSM 24701</name>
    <dbReference type="NCBI Taxonomy" id="1072685"/>
    <lineage>
        <taxon>Bacteria</taxon>
        <taxon>Pseudomonadati</taxon>
        <taxon>Pseudomonadota</taxon>
        <taxon>Betaproteobacteria</taxon>
        <taxon>Burkholderiales</taxon>
        <taxon>Alcaligenaceae</taxon>
        <taxon>Basilea</taxon>
    </lineage>
</organism>
<dbReference type="KEGG" id="bpsi:IX83_08190"/>
<gene>
    <name evidence="1" type="ORF">IX83_08190</name>
</gene>